<evidence type="ECO:0000313" key="5">
    <source>
        <dbReference type="EMBL" id="GIF19161.1"/>
    </source>
</evidence>
<dbReference type="InterPro" id="IPR011055">
    <property type="entry name" value="Dup_hybrid_motif"/>
</dbReference>
<keyword evidence="1 3" id="KW-0732">Signal</keyword>
<evidence type="ECO:0000313" key="6">
    <source>
        <dbReference type="Proteomes" id="UP000623608"/>
    </source>
</evidence>
<evidence type="ECO:0000256" key="2">
    <source>
        <dbReference type="SAM" id="Coils"/>
    </source>
</evidence>
<dbReference type="SUPFAM" id="SSF51261">
    <property type="entry name" value="Duplicated hybrid motif"/>
    <property type="match status" value="1"/>
</dbReference>
<evidence type="ECO:0000256" key="1">
    <source>
        <dbReference type="ARBA" id="ARBA00022729"/>
    </source>
</evidence>
<feature type="domain" description="M23ase beta-sheet core" evidence="4">
    <location>
        <begin position="307"/>
        <end position="405"/>
    </location>
</feature>
<dbReference type="EMBL" id="BOMY01000013">
    <property type="protein sequence ID" value="GIF19161.1"/>
    <property type="molecule type" value="Genomic_DNA"/>
</dbReference>
<dbReference type="PANTHER" id="PTHR21666">
    <property type="entry name" value="PEPTIDASE-RELATED"/>
    <property type="match status" value="1"/>
</dbReference>
<proteinExistence type="predicted"/>
<accession>A0A919TR89</accession>
<sequence length="414" mass="44602">MWSKCRHGRLSPLLAIAAFLVSLAASSPALADTGDAGRASREVDRAEAVLENATSQARTAALRLEAATRAMPGAQRRVAMSRGAVAAAIAAANSAGRRANAARLAYAKFAGHFEKAQGEFTDARERVDQIAQASYMGSSFSRINVLVEATGPADIMDRLSLVDQLMRTQQQDVDRLIHTRAVARTAQDRAGLARREAEDAEALANSKLTTAKDAQVAAVKAQHALVRLAATRQAALRVANSQRATVLAQYREAVAQEQRIRTALRGFAVKSGNVGRYPGGRLLMPVRGWKSSDFGNRYDPYYRVWQLHAGTDIAAPGGTPIHAAAAGRVIRAGWSNGYGNYTCINHGQLDGSAFQTCYGHQSRILVHDGEYVRRGEVIGRVGTTGASTGYHLHFETRFNGVPKNPLYYLPSCLC</sequence>
<dbReference type="GO" id="GO:0004222">
    <property type="term" value="F:metalloendopeptidase activity"/>
    <property type="evidence" value="ECO:0007669"/>
    <property type="project" value="TreeGrafter"/>
</dbReference>
<dbReference type="Proteomes" id="UP000623608">
    <property type="component" value="Unassembled WGS sequence"/>
</dbReference>
<dbReference type="PANTHER" id="PTHR21666:SF289">
    <property type="entry name" value="L-ALA--D-GLU ENDOPEPTIDASE"/>
    <property type="match status" value="1"/>
</dbReference>
<dbReference type="Pfam" id="PF01551">
    <property type="entry name" value="Peptidase_M23"/>
    <property type="match status" value="1"/>
</dbReference>
<feature type="coiled-coil region" evidence="2">
    <location>
        <begin position="36"/>
        <end position="70"/>
    </location>
</feature>
<protein>
    <recommendedName>
        <fullName evidence="4">M23ase beta-sheet core domain-containing protein</fullName>
    </recommendedName>
</protein>
<dbReference type="InterPro" id="IPR016047">
    <property type="entry name" value="M23ase_b-sheet_dom"/>
</dbReference>
<keyword evidence="6" id="KW-1185">Reference proteome</keyword>
<dbReference type="CDD" id="cd12797">
    <property type="entry name" value="M23_peptidase"/>
    <property type="match status" value="1"/>
</dbReference>
<evidence type="ECO:0000259" key="4">
    <source>
        <dbReference type="Pfam" id="PF01551"/>
    </source>
</evidence>
<dbReference type="Gene3D" id="6.10.250.3150">
    <property type="match status" value="1"/>
</dbReference>
<dbReference type="Gene3D" id="2.70.70.10">
    <property type="entry name" value="Glucose Permease (Domain IIA)"/>
    <property type="match status" value="1"/>
</dbReference>
<name>A0A919TR89_9ACTN</name>
<reference evidence="5" key="1">
    <citation type="submission" date="2021-01" db="EMBL/GenBank/DDBJ databases">
        <title>Whole genome shotgun sequence of Actinoplanes tereljensis NBRC 105297.</title>
        <authorList>
            <person name="Komaki H."/>
            <person name="Tamura T."/>
        </authorList>
    </citation>
    <scope>NUCLEOTIDE SEQUENCE</scope>
    <source>
        <strain evidence="5">NBRC 105297</strain>
    </source>
</reference>
<keyword evidence="2" id="KW-0175">Coiled coil</keyword>
<feature type="chain" id="PRO_5037748429" description="M23ase beta-sheet core domain-containing protein" evidence="3">
    <location>
        <begin position="32"/>
        <end position="414"/>
    </location>
</feature>
<dbReference type="AlphaFoldDB" id="A0A919TR89"/>
<dbReference type="InterPro" id="IPR050570">
    <property type="entry name" value="Cell_wall_metabolism_enzyme"/>
</dbReference>
<feature type="signal peptide" evidence="3">
    <location>
        <begin position="1"/>
        <end position="31"/>
    </location>
</feature>
<organism evidence="5 6">
    <name type="scientific">Paractinoplanes tereljensis</name>
    <dbReference type="NCBI Taxonomy" id="571912"/>
    <lineage>
        <taxon>Bacteria</taxon>
        <taxon>Bacillati</taxon>
        <taxon>Actinomycetota</taxon>
        <taxon>Actinomycetes</taxon>
        <taxon>Micromonosporales</taxon>
        <taxon>Micromonosporaceae</taxon>
        <taxon>Paractinoplanes</taxon>
    </lineage>
</organism>
<comment type="caution">
    <text evidence="5">The sequence shown here is derived from an EMBL/GenBank/DDBJ whole genome shotgun (WGS) entry which is preliminary data.</text>
</comment>
<gene>
    <name evidence="5" type="ORF">Ate02nite_18910</name>
</gene>
<evidence type="ECO:0000256" key="3">
    <source>
        <dbReference type="SAM" id="SignalP"/>
    </source>
</evidence>